<reference evidence="1" key="1">
    <citation type="submission" date="2021-06" db="EMBL/GenBank/DDBJ databases">
        <authorList>
            <person name="Kallberg Y."/>
            <person name="Tangrot J."/>
            <person name="Rosling A."/>
        </authorList>
    </citation>
    <scope>NUCLEOTIDE SEQUENCE</scope>
    <source>
        <strain evidence="1">MA461A</strain>
    </source>
</reference>
<dbReference type="EMBL" id="CAJVQC010123533">
    <property type="protein sequence ID" value="CAG8839416.1"/>
    <property type="molecule type" value="Genomic_DNA"/>
</dbReference>
<sequence length="89" mass="10293">KIRKSKDCIANVIKRWKTISDQNLLPIKYSGKKPKIDNTNLQYVEELISNNKKNTLNQLTEAWNTNNPNLQVSSKTFHHCLNKLKIGSQ</sequence>
<name>A0ACA9SGT7_9GLOM</name>
<feature type="non-terminal residue" evidence="1">
    <location>
        <position position="1"/>
    </location>
</feature>
<evidence type="ECO:0000313" key="2">
    <source>
        <dbReference type="Proteomes" id="UP000789920"/>
    </source>
</evidence>
<accession>A0ACA9SGT7</accession>
<evidence type="ECO:0000313" key="1">
    <source>
        <dbReference type="EMBL" id="CAG8839416.1"/>
    </source>
</evidence>
<keyword evidence="2" id="KW-1185">Reference proteome</keyword>
<dbReference type="Proteomes" id="UP000789920">
    <property type="component" value="Unassembled WGS sequence"/>
</dbReference>
<protein>
    <submittedName>
        <fullName evidence="1">15269_t:CDS:1</fullName>
    </submittedName>
</protein>
<comment type="caution">
    <text evidence="1">The sequence shown here is derived from an EMBL/GenBank/DDBJ whole genome shotgun (WGS) entry which is preliminary data.</text>
</comment>
<proteinExistence type="predicted"/>
<feature type="non-terminal residue" evidence="1">
    <location>
        <position position="89"/>
    </location>
</feature>
<gene>
    <name evidence="1" type="ORF">RPERSI_LOCUS31035</name>
</gene>
<organism evidence="1 2">
    <name type="scientific">Racocetra persica</name>
    <dbReference type="NCBI Taxonomy" id="160502"/>
    <lineage>
        <taxon>Eukaryota</taxon>
        <taxon>Fungi</taxon>
        <taxon>Fungi incertae sedis</taxon>
        <taxon>Mucoromycota</taxon>
        <taxon>Glomeromycotina</taxon>
        <taxon>Glomeromycetes</taxon>
        <taxon>Diversisporales</taxon>
        <taxon>Gigasporaceae</taxon>
        <taxon>Racocetra</taxon>
    </lineage>
</organism>